<feature type="non-terminal residue" evidence="1">
    <location>
        <position position="1"/>
    </location>
</feature>
<organism evidence="1">
    <name type="scientific">marine sediment metagenome</name>
    <dbReference type="NCBI Taxonomy" id="412755"/>
    <lineage>
        <taxon>unclassified sequences</taxon>
        <taxon>metagenomes</taxon>
        <taxon>ecological metagenomes</taxon>
    </lineage>
</organism>
<dbReference type="EMBL" id="BARS01015372">
    <property type="protein sequence ID" value="GAF89711.1"/>
    <property type="molecule type" value="Genomic_DNA"/>
</dbReference>
<comment type="caution">
    <text evidence="1">The sequence shown here is derived from an EMBL/GenBank/DDBJ whole genome shotgun (WGS) entry which is preliminary data.</text>
</comment>
<evidence type="ECO:0000313" key="1">
    <source>
        <dbReference type="EMBL" id="GAF89711.1"/>
    </source>
</evidence>
<gene>
    <name evidence="1" type="ORF">S01H1_25444</name>
</gene>
<reference evidence="1" key="1">
    <citation type="journal article" date="2014" name="Front. Microbiol.">
        <title>High frequency of phylogenetically diverse reductive dehalogenase-homologous genes in deep subseafloor sedimentary metagenomes.</title>
        <authorList>
            <person name="Kawai M."/>
            <person name="Futagami T."/>
            <person name="Toyoda A."/>
            <person name="Takaki Y."/>
            <person name="Nishi S."/>
            <person name="Hori S."/>
            <person name="Arai W."/>
            <person name="Tsubouchi T."/>
            <person name="Morono Y."/>
            <person name="Uchiyama I."/>
            <person name="Ito T."/>
            <person name="Fujiyama A."/>
            <person name="Inagaki F."/>
            <person name="Takami H."/>
        </authorList>
    </citation>
    <scope>NUCLEOTIDE SEQUENCE</scope>
    <source>
        <strain evidence="1">Expedition CK06-06</strain>
    </source>
</reference>
<accession>X0TR66</accession>
<proteinExistence type="predicted"/>
<name>X0TR66_9ZZZZ</name>
<feature type="non-terminal residue" evidence="1">
    <location>
        <position position="285"/>
    </location>
</feature>
<sequence>EWNLFDDTTTFDETNELLIFDFAGVDDDQISGDYTAGVASSSFNGAIPDSIPLYETNSSGNFETGTIWTPNVAGGPRGSMALINSVHTVTTSANFKLVYSTEIQGTLKLDSTFGHRLGIVTGEGTIFLKREALPAGIYDEFFSATGGTLEYSGSADYDVLGTIYELNNLTFSGTGERRFSDADILLLGDLTINGGATLEVINDFNREIEIKGDFTRISGIFDAGTGAGASVLMSGVVNQNISGGFTGTSALNILEIDNNNGATLEADVDIESQLVLTNGAITPSG</sequence>
<dbReference type="AlphaFoldDB" id="X0TR66"/>
<protein>
    <submittedName>
        <fullName evidence="1">Uncharacterized protein</fullName>
    </submittedName>
</protein>